<evidence type="ECO:0000256" key="3">
    <source>
        <dbReference type="ARBA" id="ARBA00012314"/>
    </source>
</evidence>
<dbReference type="Pfam" id="PF00199">
    <property type="entry name" value="Catalase"/>
    <property type="match status" value="1"/>
</dbReference>
<dbReference type="PANTHER" id="PTHR42821:SF1">
    <property type="entry name" value="CATALASE-B"/>
    <property type="match status" value="1"/>
</dbReference>
<gene>
    <name evidence="17" type="ORF">DAERI_020078</name>
</gene>
<dbReference type="PANTHER" id="PTHR42821">
    <property type="entry name" value="CATALASE"/>
    <property type="match status" value="1"/>
</dbReference>
<evidence type="ECO:0000256" key="15">
    <source>
        <dbReference type="SAM" id="MobiDB-lite"/>
    </source>
</evidence>
<keyword evidence="7 10" id="KW-0560">Oxidoreductase</keyword>
<evidence type="ECO:0000256" key="5">
    <source>
        <dbReference type="ARBA" id="ARBA00022617"/>
    </source>
</evidence>
<evidence type="ECO:0000256" key="13">
    <source>
        <dbReference type="PIRSR" id="PIRSR038927-3"/>
    </source>
</evidence>
<dbReference type="InterPro" id="IPR018028">
    <property type="entry name" value="Catalase"/>
</dbReference>
<dbReference type="SMART" id="SM01060">
    <property type="entry name" value="Catalase"/>
    <property type="match status" value="1"/>
</dbReference>
<feature type="active site" evidence="11">
    <location>
        <position position="161"/>
    </location>
</feature>
<dbReference type="InterPro" id="IPR024708">
    <property type="entry name" value="Catalase_AS"/>
</dbReference>
<dbReference type="PROSITE" id="PS51402">
    <property type="entry name" value="CATALASE_3"/>
    <property type="match status" value="1"/>
</dbReference>
<feature type="binding site" description="axial binding residue" evidence="12">
    <location>
        <position position="375"/>
    </location>
    <ligand>
        <name>heme</name>
        <dbReference type="ChEBI" id="CHEBI:30413"/>
    </ligand>
    <ligandPart>
        <name>Fe</name>
        <dbReference type="ChEBI" id="CHEBI:18248"/>
    </ligandPart>
</feature>
<feature type="domain" description="Catalase core" evidence="16">
    <location>
        <begin position="41"/>
        <end position="429"/>
    </location>
</feature>
<evidence type="ECO:0000256" key="4">
    <source>
        <dbReference type="ARBA" id="ARBA00022559"/>
    </source>
</evidence>
<dbReference type="Proteomes" id="UP000236569">
    <property type="component" value="Unassembled WGS sequence"/>
</dbReference>
<evidence type="ECO:0000256" key="2">
    <source>
        <dbReference type="ARBA" id="ARBA00010660"/>
    </source>
</evidence>
<dbReference type="GO" id="GO:0020037">
    <property type="term" value="F:heme binding"/>
    <property type="evidence" value="ECO:0007669"/>
    <property type="project" value="UniProtKB-UniRule"/>
</dbReference>
<keyword evidence="8 10" id="KW-0408">Iron</keyword>
<keyword evidence="6 10" id="KW-0479">Metal-binding</keyword>
<evidence type="ECO:0000313" key="17">
    <source>
        <dbReference type="EMBL" id="GBF04481.1"/>
    </source>
</evidence>
<dbReference type="PROSITE" id="PS00438">
    <property type="entry name" value="CATALASE_2"/>
    <property type="match status" value="1"/>
</dbReference>
<dbReference type="SUPFAM" id="SSF56634">
    <property type="entry name" value="Heme-dependent catalase-like"/>
    <property type="match status" value="1"/>
</dbReference>
<feature type="binding site" evidence="13">
    <location>
        <position position="382"/>
    </location>
    <ligand>
        <name>heme</name>
        <dbReference type="ChEBI" id="CHEBI:30413"/>
    </ligand>
</feature>
<dbReference type="InterPro" id="IPR010582">
    <property type="entry name" value="Catalase_immune_responsive"/>
</dbReference>
<dbReference type="GO" id="GO:0004096">
    <property type="term" value="F:catalase activity"/>
    <property type="evidence" value="ECO:0007669"/>
    <property type="project" value="UniProtKB-UniRule"/>
</dbReference>
<dbReference type="InterPro" id="IPR020835">
    <property type="entry name" value="Catalase_sf"/>
</dbReference>
<feature type="active site" evidence="11">
    <location>
        <position position="88"/>
    </location>
</feature>
<dbReference type="InterPro" id="IPR011614">
    <property type="entry name" value="Catalase_core"/>
</dbReference>
<keyword evidence="18" id="KW-1185">Reference proteome</keyword>
<reference evidence="18" key="1">
    <citation type="submission" date="2018-01" db="EMBL/GenBank/DDBJ databases">
        <title>Draft Genome Sequence of the Radioresistant Bacterium Deinococcus aerius TR0125, Isolated from the Higher Atmosphere above Japan.</title>
        <authorList>
            <person name="Satoh K."/>
            <person name="Arai H."/>
            <person name="Sanzen T."/>
            <person name="Kawaguchi Y."/>
            <person name="Hayashi H."/>
            <person name="Yokobori S."/>
            <person name="Yamagishi A."/>
            <person name="Oono Y."/>
            <person name="Narumi I."/>
        </authorList>
    </citation>
    <scope>NUCLEOTIDE SEQUENCE [LARGE SCALE GENOMIC DNA]</scope>
    <source>
        <strain evidence="18">TR0125</strain>
    </source>
</reference>
<evidence type="ECO:0000256" key="12">
    <source>
        <dbReference type="PIRSR" id="PIRSR038927-2"/>
    </source>
</evidence>
<keyword evidence="4 10" id="KW-0575">Peroxidase</keyword>
<dbReference type="InterPro" id="IPR029062">
    <property type="entry name" value="Class_I_gatase-like"/>
</dbReference>
<dbReference type="InterPro" id="IPR041399">
    <property type="entry name" value="Catalase_large_C"/>
</dbReference>
<dbReference type="PIRSF" id="PIRSF038927">
    <property type="entry name" value="Catalase_clade2"/>
    <property type="match status" value="1"/>
</dbReference>
<dbReference type="Pfam" id="PF18011">
    <property type="entry name" value="Catalase_C"/>
    <property type="match status" value="1"/>
</dbReference>
<dbReference type="CDD" id="cd08155">
    <property type="entry name" value="catalase_clade_2"/>
    <property type="match status" value="1"/>
</dbReference>
<comment type="catalytic activity">
    <reaction evidence="10 14">
        <text>2 H2O2 = O2 + 2 H2O</text>
        <dbReference type="Rhea" id="RHEA:20309"/>
        <dbReference type="ChEBI" id="CHEBI:15377"/>
        <dbReference type="ChEBI" id="CHEBI:15379"/>
        <dbReference type="ChEBI" id="CHEBI:16240"/>
        <dbReference type="EC" id="1.11.1.6"/>
    </reaction>
</comment>
<dbReference type="GO" id="GO:0006979">
    <property type="term" value="P:response to oxidative stress"/>
    <property type="evidence" value="ECO:0007669"/>
    <property type="project" value="InterPro"/>
</dbReference>
<dbReference type="GO" id="GO:0005829">
    <property type="term" value="C:cytosol"/>
    <property type="evidence" value="ECO:0007669"/>
    <property type="project" value="TreeGrafter"/>
</dbReference>
<dbReference type="SUPFAM" id="SSF52317">
    <property type="entry name" value="Class I glutamine amidotransferase-like"/>
    <property type="match status" value="1"/>
</dbReference>
<evidence type="ECO:0000256" key="1">
    <source>
        <dbReference type="ARBA" id="ARBA00001971"/>
    </source>
</evidence>
<dbReference type="Gene3D" id="2.40.180.10">
    <property type="entry name" value="Catalase core domain"/>
    <property type="match status" value="1"/>
</dbReference>
<dbReference type="CDD" id="cd03132">
    <property type="entry name" value="GATase1_catalase"/>
    <property type="match status" value="1"/>
</dbReference>
<feature type="binding site" evidence="13">
    <location>
        <position position="371"/>
    </location>
    <ligand>
        <name>heme</name>
        <dbReference type="ChEBI" id="CHEBI:30413"/>
    </ligand>
</feature>
<feature type="binding site" evidence="13">
    <location>
        <position position="174"/>
    </location>
    <ligand>
        <name>heme</name>
        <dbReference type="ChEBI" id="CHEBI:30413"/>
    </ligand>
</feature>
<dbReference type="InterPro" id="IPR024712">
    <property type="entry name" value="Catalase_clade2"/>
</dbReference>
<dbReference type="InterPro" id="IPR043156">
    <property type="entry name" value="Catalase_clade2_helical"/>
</dbReference>
<dbReference type="EMBL" id="BFAG01000002">
    <property type="protein sequence ID" value="GBF04481.1"/>
    <property type="molecule type" value="Genomic_DNA"/>
</dbReference>
<keyword evidence="5 10" id="KW-0349">Heme</keyword>
<evidence type="ECO:0000256" key="6">
    <source>
        <dbReference type="ARBA" id="ARBA00022723"/>
    </source>
</evidence>
<dbReference type="Gene3D" id="1.20.1370.20">
    <property type="match status" value="1"/>
</dbReference>
<name>A0A2I9DID3_9DEIO</name>
<dbReference type="PRINTS" id="PR00067">
    <property type="entry name" value="CATALASE"/>
</dbReference>
<dbReference type="EC" id="1.11.1.6" evidence="3 10"/>
<dbReference type="Pfam" id="PF06628">
    <property type="entry name" value="Catalase-rel"/>
    <property type="match status" value="1"/>
</dbReference>
<evidence type="ECO:0000256" key="14">
    <source>
        <dbReference type="RuleBase" id="RU000498"/>
    </source>
</evidence>
<feature type="compositionally biased region" description="Polar residues" evidence="15">
    <location>
        <begin position="26"/>
        <end position="35"/>
    </location>
</feature>
<evidence type="ECO:0000259" key="16">
    <source>
        <dbReference type="SMART" id="SM01060"/>
    </source>
</evidence>
<dbReference type="GO" id="GO:0042744">
    <property type="term" value="P:hydrogen peroxide catabolic process"/>
    <property type="evidence" value="ECO:0007669"/>
    <property type="project" value="UniProtKB-UniRule"/>
</dbReference>
<evidence type="ECO:0000256" key="11">
    <source>
        <dbReference type="PIRSR" id="PIRSR038927-1"/>
    </source>
</evidence>
<dbReference type="InterPro" id="IPR002226">
    <property type="entry name" value="Catalase_haem_BS"/>
</dbReference>
<feature type="binding site" evidence="13">
    <location>
        <position position="125"/>
    </location>
    <ligand>
        <name>heme</name>
        <dbReference type="ChEBI" id="CHEBI:30413"/>
    </ligand>
</feature>
<feature type="binding site" evidence="13">
    <location>
        <position position="85"/>
    </location>
    <ligand>
        <name>heme</name>
        <dbReference type="ChEBI" id="CHEBI:30413"/>
    </ligand>
</feature>
<dbReference type="GO" id="GO:0046872">
    <property type="term" value="F:metal ion binding"/>
    <property type="evidence" value="ECO:0007669"/>
    <property type="project" value="UniProtKB-KW"/>
</dbReference>
<evidence type="ECO:0000256" key="8">
    <source>
        <dbReference type="ARBA" id="ARBA00023004"/>
    </source>
</evidence>
<evidence type="ECO:0000256" key="7">
    <source>
        <dbReference type="ARBA" id="ARBA00023002"/>
    </source>
</evidence>
<dbReference type="PROSITE" id="PS00437">
    <property type="entry name" value="CATALASE_1"/>
    <property type="match status" value="1"/>
</dbReference>
<evidence type="ECO:0000313" key="18">
    <source>
        <dbReference type="Proteomes" id="UP000236569"/>
    </source>
</evidence>
<sequence length="769" mass="83236">MAQNRKLSTPLSLDDTASKLDEQTKAQDLSANTASPGARLTDNMGHAVSDDQNSLRAGVRGPTLMEDFLFREKLHHFDHERIPERVVHARGAGAHGYFQLDKSLSAYTTAKVLTEVGVQTPVFARFSTVAGSRGSADTARDVRGFAVRFYTQEGNWDLVGNNIPVFFIQDAIKFPDLIHSVKPEPHNEIPQAASAHDTFYDFISLTPESMHMLMWVHSDRAIPRSFAMMEGFGVHTFRLVNAQGHAHLVKFHWKPLLGVHSLVWDEAQKIAGKDPDFHRRTMWESIEAGQPFEWELGVQVFTEAQAEGWDFDVLDATKIVPEDLVPVQRVGRMVLNRNPDNYFAETEQVAFMTTNIVPGIDFSDDPLLQGRNFSYLDTQLSRLGSPNWPELPINRPVNRVANNQRDGHMRQTVNRGRVSYEPNTLGGNKPAEVPQARGGYVSYPERVSGPKVRARAESFGDHYGQARLFWNSMTPVEKEHITRSLQFELSKVETRDIRLRMLGHLERINEVLAAQVARALGERPRVGGTARPGGTADSAAETAVLAAATTPTSASGRLHRAKGLSQEEGQPRLARGRKVAILAAEGVNAAQVAAVSKALTDAGAMADIVGPHLGALAEGVVANKTLANTDPVLYDAVLVPGGAASIQTLIGLGDAHNFVAQAYKHAKPIGALGEGTELLTASEIGRLLRAIAGPAAGAVQAPAGRPDAVQNLSEVGGMRLASGAGAQKLAEYGIVVGQNGGTPAALTAFVTALGHHRYWGRPNVGQVPA</sequence>
<dbReference type="OrthoDB" id="9760293at2"/>
<dbReference type="Gene3D" id="3.40.50.880">
    <property type="match status" value="1"/>
</dbReference>
<keyword evidence="9 10" id="KW-0376">Hydrogen peroxide</keyword>
<proteinExistence type="inferred from homology"/>
<dbReference type="RefSeq" id="WP_103128043.1">
    <property type="nucleotide sequence ID" value="NZ_BFAG01000002.1"/>
</dbReference>
<comment type="cofactor">
    <cofactor evidence="1 10 12">
        <name>heme</name>
        <dbReference type="ChEBI" id="CHEBI:30413"/>
    </cofactor>
</comment>
<comment type="function">
    <text evidence="10">Decomposes hydrogen peroxide into water and oxygen; serves to protect cells from the toxic effects of hydrogen peroxide.</text>
</comment>
<comment type="similarity">
    <text evidence="2">Belongs to the catalase family. HPII subfamily.</text>
</comment>
<dbReference type="AlphaFoldDB" id="A0A2I9DID3"/>
<dbReference type="FunFam" id="2.40.180.10:FF:000003">
    <property type="entry name" value="Catalase"/>
    <property type="match status" value="1"/>
</dbReference>
<comment type="caution">
    <text evidence="17">The sequence shown here is derived from an EMBL/GenBank/DDBJ whole genome shotgun (WGS) entry which is preliminary data.</text>
</comment>
<evidence type="ECO:0000256" key="10">
    <source>
        <dbReference type="PIRNR" id="PIRNR038927"/>
    </source>
</evidence>
<organism evidence="17 18">
    <name type="scientific">Deinococcus aerius</name>
    <dbReference type="NCBI Taxonomy" id="200253"/>
    <lineage>
        <taxon>Bacteria</taxon>
        <taxon>Thermotogati</taxon>
        <taxon>Deinococcota</taxon>
        <taxon>Deinococci</taxon>
        <taxon>Deinococcales</taxon>
        <taxon>Deinococcaceae</taxon>
        <taxon>Deinococcus</taxon>
    </lineage>
</organism>
<protein>
    <recommendedName>
        <fullName evidence="3 10">Catalase</fullName>
        <ecNumber evidence="3 10">1.11.1.6</ecNumber>
    </recommendedName>
</protein>
<feature type="region of interest" description="Disordered" evidence="15">
    <location>
        <begin position="23"/>
        <end position="55"/>
    </location>
</feature>
<accession>A0A2I9DID3</accession>
<evidence type="ECO:0000256" key="9">
    <source>
        <dbReference type="ARBA" id="ARBA00023324"/>
    </source>
</evidence>